<protein>
    <submittedName>
        <fullName evidence="1">Uncharacterized protein</fullName>
    </submittedName>
</protein>
<name>A0A6A0ALS3_HAELA</name>
<accession>A0A6A0ALS3</accession>
<sequence length="42" mass="4330">QLAWALGAAGLRPGPLFVTAFCRQVADSREGMDGNALADVLA</sequence>
<comment type="caution">
    <text evidence="1">The sequence shown here is derived from an EMBL/GenBank/DDBJ whole genome shotgun (WGS) entry which is preliminary data.</text>
</comment>
<feature type="non-terminal residue" evidence="1">
    <location>
        <position position="1"/>
    </location>
</feature>
<evidence type="ECO:0000313" key="2">
    <source>
        <dbReference type="Proteomes" id="UP000485058"/>
    </source>
</evidence>
<proteinExistence type="predicted"/>
<reference evidence="1 2" key="1">
    <citation type="submission" date="2020-02" db="EMBL/GenBank/DDBJ databases">
        <title>Draft genome sequence of Haematococcus lacustris strain NIES-144.</title>
        <authorList>
            <person name="Morimoto D."/>
            <person name="Nakagawa S."/>
            <person name="Yoshida T."/>
            <person name="Sawayama S."/>
        </authorList>
    </citation>
    <scope>NUCLEOTIDE SEQUENCE [LARGE SCALE GENOMIC DNA]</scope>
    <source>
        <strain evidence="1 2">NIES-144</strain>
    </source>
</reference>
<dbReference type="Proteomes" id="UP000485058">
    <property type="component" value="Unassembled WGS sequence"/>
</dbReference>
<organism evidence="1 2">
    <name type="scientific">Haematococcus lacustris</name>
    <name type="common">Green alga</name>
    <name type="synonym">Haematococcus pluvialis</name>
    <dbReference type="NCBI Taxonomy" id="44745"/>
    <lineage>
        <taxon>Eukaryota</taxon>
        <taxon>Viridiplantae</taxon>
        <taxon>Chlorophyta</taxon>
        <taxon>core chlorophytes</taxon>
        <taxon>Chlorophyceae</taxon>
        <taxon>CS clade</taxon>
        <taxon>Chlamydomonadales</taxon>
        <taxon>Haematococcaceae</taxon>
        <taxon>Haematococcus</taxon>
    </lineage>
</organism>
<keyword evidence="2" id="KW-1185">Reference proteome</keyword>
<dbReference type="EMBL" id="BLLF01008810">
    <property type="protein sequence ID" value="GFH33528.1"/>
    <property type="molecule type" value="Genomic_DNA"/>
</dbReference>
<gene>
    <name evidence="1" type="ORF">HaLaN_32913</name>
</gene>
<evidence type="ECO:0000313" key="1">
    <source>
        <dbReference type="EMBL" id="GFH33528.1"/>
    </source>
</evidence>
<feature type="non-terminal residue" evidence="1">
    <location>
        <position position="42"/>
    </location>
</feature>
<dbReference type="AlphaFoldDB" id="A0A6A0ALS3"/>